<name>A0A0H5BET4_BLAVI</name>
<dbReference type="Gene3D" id="3.10.50.40">
    <property type="match status" value="1"/>
</dbReference>
<evidence type="ECO:0000256" key="11">
    <source>
        <dbReference type="ARBA" id="ARBA00038408"/>
    </source>
</evidence>
<protein>
    <recommendedName>
        <fullName evidence="2">Parvulin-like PPIase</fullName>
    </recommendedName>
    <alternativeName>
        <fullName evidence="9">Peptidyl-prolyl cis-trans isomerase plp</fullName>
    </alternativeName>
    <alternativeName>
        <fullName evidence="12">Periplasmic chaperone PpiD</fullName>
    </alternativeName>
    <alternativeName>
        <fullName evidence="13">Periplasmic folding chaperone</fullName>
    </alternativeName>
    <alternativeName>
        <fullName evidence="10">Rotamase plp</fullName>
    </alternativeName>
</protein>
<comment type="subcellular location">
    <subcellularLocation>
        <location evidence="1">Cell inner membrane</location>
        <topology evidence="1">Single-pass type II membrane protein</topology>
        <orientation evidence="1">Periplasmic side</orientation>
    </subcellularLocation>
</comment>
<dbReference type="PATRIC" id="fig|1079.6.peg.1661"/>
<dbReference type="InterPro" id="IPR000297">
    <property type="entry name" value="PPIase_PpiC"/>
</dbReference>
<evidence type="ECO:0000256" key="5">
    <source>
        <dbReference type="ARBA" id="ARBA00022692"/>
    </source>
</evidence>
<evidence type="ECO:0000256" key="13">
    <source>
        <dbReference type="ARBA" id="ARBA00042775"/>
    </source>
</evidence>
<comment type="similarity">
    <text evidence="11">Belongs to the PpiD chaperone family.</text>
</comment>
<dbReference type="Proteomes" id="UP000065734">
    <property type="component" value="Chromosome I"/>
</dbReference>
<evidence type="ECO:0000256" key="3">
    <source>
        <dbReference type="ARBA" id="ARBA00022475"/>
    </source>
</evidence>
<feature type="domain" description="PpiC" evidence="16">
    <location>
        <begin position="266"/>
        <end position="353"/>
    </location>
</feature>
<keyword evidence="14 18" id="KW-0413">Isomerase</keyword>
<keyword evidence="6 15" id="KW-1133">Transmembrane helix</keyword>
<evidence type="ECO:0000256" key="10">
    <source>
        <dbReference type="ARBA" id="ARBA00031484"/>
    </source>
</evidence>
<dbReference type="EMBL" id="LN907867">
    <property type="protein sequence ID" value="CUU42048.1"/>
    <property type="molecule type" value="Genomic_DNA"/>
</dbReference>
<reference evidence="19" key="3">
    <citation type="journal article" date="2016" name="Genome Announc.">
        <title>Revised genome sequence of the purple photosynthetic bacterium Blastochloris viridis.</title>
        <authorList>
            <person name="Liu L.N."/>
            <person name="Faulkner M."/>
            <person name="Liu X."/>
            <person name="Huang F."/>
            <person name="Darby A.C."/>
            <person name="Hall N."/>
        </authorList>
    </citation>
    <scope>NUCLEOTIDE SEQUENCE [LARGE SCALE GENOMIC DNA]</scope>
    <source>
        <strain evidence="19">ATCC 19567 / DSM 133 / F</strain>
    </source>
</reference>
<dbReference type="PANTHER" id="PTHR47529:SF1">
    <property type="entry name" value="PERIPLASMIC CHAPERONE PPID"/>
    <property type="match status" value="1"/>
</dbReference>
<dbReference type="PANTHER" id="PTHR47529">
    <property type="entry name" value="PEPTIDYL-PROLYL CIS-TRANS ISOMERASE D"/>
    <property type="match status" value="1"/>
</dbReference>
<keyword evidence="3" id="KW-1003">Cell membrane</keyword>
<dbReference type="InterPro" id="IPR027304">
    <property type="entry name" value="Trigger_fact/SurA_dom_sf"/>
</dbReference>
<keyword evidence="5 15" id="KW-0812">Transmembrane</keyword>
<proteinExistence type="inferred from homology"/>
<accession>A0A0H5BET4</accession>
<feature type="transmembrane region" description="Helical" evidence="15">
    <location>
        <begin position="12"/>
        <end position="31"/>
    </location>
</feature>
<dbReference type="STRING" id="1079.BVIR_1604"/>
<evidence type="ECO:0000313" key="17">
    <source>
        <dbReference type="EMBL" id="BAS00736.1"/>
    </source>
</evidence>
<dbReference type="EMBL" id="AP014854">
    <property type="protein sequence ID" value="BAS00736.1"/>
    <property type="molecule type" value="Genomic_DNA"/>
</dbReference>
<reference evidence="17" key="1">
    <citation type="journal article" date="2015" name="Genome Announc.">
        <title>Complete Genome Sequence of the Bacteriochlorophyll b-Producing Photosynthetic Bacterium Blastochloris viridis.</title>
        <authorList>
            <person name="Tsukatani Y."/>
            <person name="Hirose Y."/>
            <person name="Harada J."/>
            <person name="Misawa N."/>
            <person name="Mori K."/>
            <person name="Inoue K."/>
            <person name="Tamiaki H."/>
        </authorList>
    </citation>
    <scope>NUCLEOTIDE SEQUENCE [LARGE SCALE GENOMIC DNA]</scope>
    <source>
        <strain evidence="17">DSM 133</strain>
    </source>
</reference>
<reference evidence="18" key="2">
    <citation type="submission" date="2015-11" db="EMBL/GenBank/DDBJ databases">
        <authorList>
            <person name="Zhang Y."/>
            <person name="Guo Z."/>
        </authorList>
    </citation>
    <scope>NUCLEOTIDE SEQUENCE</scope>
    <source>
        <strain evidence="18">1</strain>
    </source>
</reference>
<evidence type="ECO:0000313" key="18">
    <source>
        <dbReference type="EMBL" id="CUU42048.1"/>
    </source>
</evidence>
<dbReference type="GO" id="GO:0005886">
    <property type="term" value="C:plasma membrane"/>
    <property type="evidence" value="ECO:0007669"/>
    <property type="project" value="UniProtKB-SubCell"/>
</dbReference>
<dbReference type="RefSeq" id="WP_055037185.1">
    <property type="nucleotide sequence ID" value="NZ_AP014854.2"/>
</dbReference>
<evidence type="ECO:0000256" key="1">
    <source>
        <dbReference type="ARBA" id="ARBA00004382"/>
    </source>
</evidence>
<evidence type="ECO:0000256" key="7">
    <source>
        <dbReference type="ARBA" id="ARBA00023136"/>
    </source>
</evidence>
<evidence type="ECO:0000313" key="19">
    <source>
        <dbReference type="Proteomes" id="UP000065734"/>
    </source>
</evidence>
<dbReference type="KEGG" id="bvr:BVIR_1604"/>
<dbReference type="PROSITE" id="PS50198">
    <property type="entry name" value="PPIC_PPIASE_2"/>
    <property type="match status" value="1"/>
</dbReference>
<dbReference type="AlphaFoldDB" id="A0A0H5BET4"/>
<dbReference type="Gene3D" id="1.10.4030.10">
    <property type="entry name" value="Porin chaperone SurA, peptide-binding domain"/>
    <property type="match status" value="2"/>
</dbReference>
<organism evidence="18 19">
    <name type="scientific">Blastochloris viridis</name>
    <name type="common">Rhodopseudomonas viridis</name>
    <dbReference type="NCBI Taxonomy" id="1079"/>
    <lineage>
        <taxon>Bacteria</taxon>
        <taxon>Pseudomonadati</taxon>
        <taxon>Pseudomonadota</taxon>
        <taxon>Alphaproteobacteria</taxon>
        <taxon>Hyphomicrobiales</taxon>
        <taxon>Blastochloridaceae</taxon>
        <taxon>Blastochloris</taxon>
    </lineage>
</organism>
<dbReference type="Pfam" id="PF13145">
    <property type="entry name" value="Rotamase_2"/>
    <property type="match status" value="1"/>
</dbReference>
<dbReference type="InterPro" id="IPR046357">
    <property type="entry name" value="PPIase_dom_sf"/>
</dbReference>
<keyword evidence="4" id="KW-0997">Cell inner membrane</keyword>
<keyword evidence="14" id="KW-0697">Rotamase</keyword>
<evidence type="ECO:0000256" key="8">
    <source>
        <dbReference type="ARBA" id="ARBA00023186"/>
    </source>
</evidence>
<gene>
    <name evidence="18" type="primary">ppiD_1</name>
    <name evidence="17" type="ORF">BV133_3142</name>
    <name evidence="18" type="ORF">BVIRIDIS_10490</name>
</gene>
<dbReference type="SUPFAM" id="SSF109998">
    <property type="entry name" value="Triger factor/SurA peptide-binding domain-like"/>
    <property type="match status" value="1"/>
</dbReference>
<dbReference type="Pfam" id="PF13624">
    <property type="entry name" value="SurA_N_3"/>
    <property type="match status" value="1"/>
</dbReference>
<evidence type="ECO:0000256" key="14">
    <source>
        <dbReference type="PROSITE-ProRule" id="PRU00278"/>
    </source>
</evidence>
<evidence type="ECO:0000256" key="2">
    <source>
        <dbReference type="ARBA" id="ARBA00018370"/>
    </source>
</evidence>
<sequence length="627" mass="67957">MLQTLRKGAASWVAKLFLGLLVISFAVWGIGDTFRGFGQNHLATVGATEISIESFRQLYNQRLQNLSRQLGRPVAPDQARAFGLDRQMLGEMVAEAALDESASRLGLGISDDELIRRIHDNPAFRGTNGQFDRSQFEQLLRANGFSESSFIASERKLAKRQQIARAVGDTAEPPQALVSLVGIYQNETRKVEFVALGRAAAGDIAAPSDDVLRSYFEERKAAFRAPEYRKIAVLPVTVDTLAPWIEIKDDDIRAYYDTHRDAFGSPERRTLQQIVFPTAEDAKDAADKIAAGASFEDIAAARDLKPADIDLGAVSRAGILDPVVAEAAFSLAEGAASPPIAGRFGHVLVRVLKIEPEQSRPFDQIADQIRRQLATDRAKRDLLDRHDKVEDERAAGQTLAEVGAKLALPIETIEAVDRSGRDPDGAQVPAFPGKDELLPAAFKSDIRVENDPVQLGLNGFVWYEVLGVTKARERTFEEARNQVLARWQEEQVAEKVTAKADALVNRLKAGDQLAALVQADGLSVSTAEVRRTTTKELPEAAVAAAFATAPGSAVAAPGEDATSRLAIRVVDSQVPAPGKTADKVKTDLARAIEDDLLGQYLARLEGELGVSVNQRALDQITGRDSGS</sequence>
<evidence type="ECO:0000259" key="16">
    <source>
        <dbReference type="PROSITE" id="PS50198"/>
    </source>
</evidence>
<evidence type="ECO:0000256" key="12">
    <source>
        <dbReference type="ARBA" id="ARBA00040743"/>
    </source>
</evidence>
<dbReference type="SUPFAM" id="SSF54534">
    <property type="entry name" value="FKBP-like"/>
    <property type="match status" value="1"/>
</dbReference>
<evidence type="ECO:0000256" key="9">
    <source>
        <dbReference type="ARBA" id="ARBA00030642"/>
    </source>
</evidence>
<evidence type="ECO:0000256" key="6">
    <source>
        <dbReference type="ARBA" id="ARBA00022989"/>
    </source>
</evidence>
<evidence type="ECO:0000256" key="4">
    <source>
        <dbReference type="ARBA" id="ARBA00022519"/>
    </source>
</evidence>
<keyword evidence="19" id="KW-1185">Reference proteome</keyword>
<dbReference type="InterPro" id="IPR052029">
    <property type="entry name" value="PpiD_chaperone"/>
</dbReference>
<evidence type="ECO:0000256" key="15">
    <source>
        <dbReference type="SAM" id="Phobius"/>
    </source>
</evidence>
<keyword evidence="8" id="KW-0143">Chaperone</keyword>
<keyword evidence="7 15" id="KW-0472">Membrane</keyword>
<dbReference type="GO" id="GO:0003755">
    <property type="term" value="F:peptidyl-prolyl cis-trans isomerase activity"/>
    <property type="evidence" value="ECO:0007669"/>
    <property type="project" value="UniProtKB-KW"/>
</dbReference>